<feature type="region of interest" description="Disordered" evidence="1">
    <location>
        <begin position="1"/>
        <end position="97"/>
    </location>
</feature>
<protein>
    <submittedName>
        <fullName evidence="2">Uncharacterized protein</fullName>
    </submittedName>
</protein>
<name>A0A6A6QHS4_9PEZI</name>
<keyword evidence="3" id="KW-1185">Reference proteome</keyword>
<organism evidence="2 3">
    <name type="scientific">Lophium mytilinum</name>
    <dbReference type="NCBI Taxonomy" id="390894"/>
    <lineage>
        <taxon>Eukaryota</taxon>
        <taxon>Fungi</taxon>
        <taxon>Dikarya</taxon>
        <taxon>Ascomycota</taxon>
        <taxon>Pezizomycotina</taxon>
        <taxon>Dothideomycetes</taxon>
        <taxon>Pleosporomycetidae</taxon>
        <taxon>Mytilinidiales</taxon>
        <taxon>Mytilinidiaceae</taxon>
        <taxon>Lophium</taxon>
    </lineage>
</organism>
<reference evidence="2" key="1">
    <citation type="journal article" date="2020" name="Stud. Mycol.">
        <title>101 Dothideomycetes genomes: a test case for predicting lifestyles and emergence of pathogens.</title>
        <authorList>
            <person name="Haridas S."/>
            <person name="Albert R."/>
            <person name="Binder M."/>
            <person name="Bloem J."/>
            <person name="Labutti K."/>
            <person name="Salamov A."/>
            <person name="Andreopoulos B."/>
            <person name="Baker S."/>
            <person name="Barry K."/>
            <person name="Bills G."/>
            <person name="Bluhm B."/>
            <person name="Cannon C."/>
            <person name="Castanera R."/>
            <person name="Culley D."/>
            <person name="Daum C."/>
            <person name="Ezra D."/>
            <person name="Gonzalez J."/>
            <person name="Henrissat B."/>
            <person name="Kuo A."/>
            <person name="Liang C."/>
            <person name="Lipzen A."/>
            <person name="Lutzoni F."/>
            <person name="Magnuson J."/>
            <person name="Mondo S."/>
            <person name="Nolan M."/>
            <person name="Ohm R."/>
            <person name="Pangilinan J."/>
            <person name="Park H.-J."/>
            <person name="Ramirez L."/>
            <person name="Alfaro M."/>
            <person name="Sun H."/>
            <person name="Tritt A."/>
            <person name="Yoshinaga Y."/>
            <person name="Zwiers L.-H."/>
            <person name="Turgeon B."/>
            <person name="Goodwin S."/>
            <person name="Spatafora J."/>
            <person name="Crous P."/>
            <person name="Grigoriev I."/>
        </authorList>
    </citation>
    <scope>NUCLEOTIDE SEQUENCE</scope>
    <source>
        <strain evidence="2">CBS 269.34</strain>
    </source>
</reference>
<sequence length="250" mass="26770">MPSNNNRHSDIALNPSQNLPLRHLRPVCPIPIRPSTTFPHPKLQASTLPTTPPPGNPGLSISLVPAQQQPSNTNSSKPQTHPSYAGQAAPASVKSRTDAMPHATMAVGYRATPETMGMASPPCATCEPVKLDKGPKNYVYISNPPSPAALAVVLIHPTSASDGHSPIPQTGFRFARHMLPRESRSLHTRAHPRAVNVLEANHPTTIRLTPGHQPTIPRKLPNSGPIERALSNCSKPPLRRERTGCGSLAI</sequence>
<evidence type="ECO:0000313" key="3">
    <source>
        <dbReference type="Proteomes" id="UP000799750"/>
    </source>
</evidence>
<dbReference type="Proteomes" id="UP000799750">
    <property type="component" value="Unassembled WGS sequence"/>
</dbReference>
<accession>A0A6A6QHS4</accession>
<dbReference type="EMBL" id="MU004194">
    <property type="protein sequence ID" value="KAF2491965.1"/>
    <property type="molecule type" value="Genomic_DNA"/>
</dbReference>
<evidence type="ECO:0000256" key="1">
    <source>
        <dbReference type="SAM" id="MobiDB-lite"/>
    </source>
</evidence>
<evidence type="ECO:0000313" key="2">
    <source>
        <dbReference type="EMBL" id="KAF2491965.1"/>
    </source>
</evidence>
<feature type="region of interest" description="Disordered" evidence="1">
    <location>
        <begin position="210"/>
        <end position="250"/>
    </location>
</feature>
<gene>
    <name evidence="2" type="ORF">BU16DRAFT_541908</name>
</gene>
<dbReference type="AlphaFoldDB" id="A0A6A6QHS4"/>
<proteinExistence type="predicted"/>
<feature type="compositionally biased region" description="Polar residues" evidence="1">
    <location>
        <begin position="65"/>
        <end position="82"/>
    </location>
</feature>